<organism evidence="1 2">
    <name type="scientific">Hyalangium rubrum</name>
    <dbReference type="NCBI Taxonomy" id="3103134"/>
    <lineage>
        <taxon>Bacteria</taxon>
        <taxon>Pseudomonadati</taxon>
        <taxon>Myxococcota</taxon>
        <taxon>Myxococcia</taxon>
        <taxon>Myxococcales</taxon>
        <taxon>Cystobacterineae</taxon>
        <taxon>Archangiaceae</taxon>
        <taxon>Hyalangium</taxon>
    </lineage>
</organism>
<dbReference type="Proteomes" id="UP001291309">
    <property type="component" value="Unassembled WGS sequence"/>
</dbReference>
<dbReference type="PANTHER" id="PTHR31118:SF32">
    <property type="entry name" value="KYNURENINE FORMAMIDASE"/>
    <property type="match status" value="1"/>
</dbReference>
<name>A0ABU5GV21_9BACT</name>
<keyword evidence="1" id="KW-0378">Hydrolase</keyword>
<dbReference type="EC" id="3.5.-.-" evidence="1"/>
<accession>A0ABU5GV21</accession>
<gene>
    <name evidence="1" type="ORF">SYV04_00090</name>
</gene>
<dbReference type="SUPFAM" id="SSF102198">
    <property type="entry name" value="Putative cyclase"/>
    <property type="match status" value="1"/>
</dbReference>
<evidence type="ECO:0000313" key="1">
    <source>
        <dbReference type="EMBL" id="MDY7224752.1"/>
    </source>
</evidence>
<sequence length="213" mass="23358">MSTDWIDVSVPLRTGMVHWPDNPPVKIERVMDLERGDVASVSSMAMGVHTGTHMDAPAHFQRGGVGIDRMPLDATLGLARVIEIQDSVSIKRAELEAASLQPGERVLFRTRNSERCWQTDAFIEDFVFISRDAAAYLAERRVRTVGVDYLSVGGFREDAEETHLALLQAGIWVIEGLNLSSVRAGAYELICLPLRIEGGDGAPARAVLRPHPG</sequence>
<evidence type="ECO:0000313" key="2">
    <source>
        <dbReference type="Proteomes" id="UP001291309"/>
    </source>
</evidence>
<dbReference type="Pfam" id="PF04199">
    <property type="entry name" value="Cyclase"/>
    <property type="match status" value="1"/>
</dbReference>
<protein>
    <submittedName>
        <fullName evidence="1">Cyclase family protein</fullName>
        <ecNumber evidence="1">3.5.-.-</ecNumber>
    </submittedName>
</protein>
<dbReference type="PANTHER" id="PTHR31118">
    <property type="entry name" value="CYCLASE-LIKE PROTEIN 2"/>
    <property type="match status" value="1"/>
</dbReference>
<dbReference type="GO" id="GO:0016787">
    <property type="term" value="F:hydrolase activity"/>
    <property type="evidence" value="ECO:0007669"/>
    <property type="project" value="UniProtKB-KW"/>
</dbReference>
<dbReference type="InterPro" id="IPR007325">
    <property type="entry name" value="KFase/CYL"/>
</dbReference>
<dbReference type="InterPro" id="IPR037175">
    <property type="entry name" value="KFase_sf"/>
</dbReference>
<proteinExistence type="predicted"/>
<dbReference type="RefSeq" id="WP_321543486.1">
    <property type="nucleotide sequence ID" value="NZ_JAXIVS010000001.1"/>
</dbReference>
<comment type="caution">
    <text evidence="1">The sequence shown here is derived from an EMBL/GenBank/DDBJ whole genome shotgun (WGS) entry which is preliminary data.</text>
</comment>
<dbReference type="EMBL" id="JAXIVS010000001">
    <property type="protein sequence ID" value="MDY7224752.1"/>
    <property type="molecule type" value="Genomic_DNA"/>
</dbReference>
<reference evidence="1 2" key="1">
    <citation type="submission" date="2023-12" db="EMBL/GenBank/DDBJ databases">
        <title>the genome sequence of Hyalangium sp. s54d21.</title>
        <authorList>
            <person name="Zhang X."/>
        </authorList>
    </citation>
    <scope>NUCLEOTIDE SEQUENCE [LARGE SCALE GENOMIC DNA]</scope>
    <source>
        <strain evidence="2">s54d21</strain>
    </source>
</reference>
<keyword evidence="2" id="KW-1185">Reference proteome</keyword>
<dbReference type="Gene3D" id="3.50.30.50">
    <property type="entry name" value="Putative cyclase"/>
    <property type="match status" value="1"/>
</dbReference>